<dbReference type="InterPro" id="IPR052554">
    <property type="entry name" value="2-oxoglutarate_synth_KorC"/>
</dbReference>
<keyword evidence="1" id="KW-0560">Oxidoreductase</keyword>
<evidence type="ECO:0000313" key="4">
    <source>
        <dbReference type="Proteomes" id="UP000322876"/>
    </source>
</evidence>
<reference evidence="3 4" key="1">
    <citation type="submission" date="2019-06" db="EMBL/GenBank/DDBJ databases">
        <title>Genomic insights into carbon and energy metabolism of Deferribacter autotrophicus revealed new metabolic traits in the phylum Deferribacteres.</title>
        <authorList>
            <person name="Slobodkin A.I."/>
            <person name="Slobodkina G.B."/>
            <person name="Allioux M."/>
            <person name="Alain K."/>
            <person name="Jebbar M."/>
            <person name="Shadrin V."/>
            <person name="Kublanov I.V."/>
            <person name="Toshchakov S.V."/>
            <person name="Bonch-Osmolovskaya E.A."/>
        </authorList>
    </citation>
    <scope>NUCLEOTIDE SEQUENCE [LARGE SCALE GENOMIC DNA]</scope>
    <source>
        <strain evidence="3 4">SL50</strain>
    </source>
</reference>
<evidence type="ECO:0000256" key="1">
    <source>
        <dbReference type="ARBA" id="ARBA00023002"/>
    </source>
</evidence>
<dbReference type="OrthoDB" id="9789125at2"/>
<feature type="domain" description="Pyruvate/ketoisovalerate oxidoreductase catalytic" evidence="2">
    <location>
        <begin position="12"/>
        <end position="173"/>
    </location>
</feature>
<evidence type="ECO:0000313" key="3">
    <source>
        <dbReference type="EMBL" id="KAA0257938.1"/>
    </source>
</evidence>
<name>A0A5A8F7N4_9BACT</name>
<dbReference type="InterPro" id="IPR002869">
    <property type="entry name" value="Pyrv_flavodox_OxRed_cen"/>
</dbReference>
<dbReference type="EMBL" id="VFJB01000005">
    <property type="protein sequence ID" value="KAA0257938.1"/>
    <property type="molecule type" value="Genomic_DNA"/>
</dbReference>
<evidence type="ECO:0000259" key="2">
    <source>
        <dbReference type="Pfam" id="PF01558"/>
    </source>
</evidence>
<dbReference type="NCBIfam" id="TIGR02175">
    <property type="entry name" value="PorC_KorC"/>
    <property type="match status" value="1"/>
</dbReference>
<dbReference type="AlphaFoldDB" id="A0A5A8F7N4"/>
<dbReference type="InterPro" id="IPR011894">
    <property type="entry name" value="PorC_KorC"/>
</dbReference>
<accession>A0A5A8F7N4</accession>
<organism evidence="3 4">
    <name type="scientific">Deferribacter autotrophicus</name>
    <dbReference type="NCBI Taxonomy" id="500465"/>
    <lineage>
        <taxon>Bacteria</taxon>
        <taxon>Pseudomonadati</taxon>
        <taxon>Deferribacterota</taxon>
        <taxon>Deferribacteres</taxon>
        <taxon>Deferribacterales</taxon>
        <taxon>Deferribacteraceae</taxon>
        <taxon>Deferribacter</taxon>
    </lineage>
</organism>
<dbReference type="PANTHER" id="PTHR42730">
    <property type="entry name" value="2-OXOGLUTARATE SYNTHASE SUBUNIT KORC"/>
    <property type="match status" value="1"/>
</dbReference>
<comment type="caution">
    <text evidence="3">The sequence shown here is derived from an EMBL/GenBank/DDBJ whole genome shotgun (WGS) entry which is preliminary data.</text>
</comment>
<dbReference type="InterPro" id="IPR019752">
    <property type="entry name" value="Pyrv/ketoisovalerate_OxRed_cat"/>
</dbReference>
<gene>
    <name evidence="3" type="ORF">FHQ18_05980</name>
</gene>
<dbReference type="Proteomes" id="UP000322876">
    <property type="component" value="Unassembled WGS sequence"/>
</dbReference>
<proteinExistence type="predicted"/>
<dbReference type="SUPFAM" id="SSF53323">
    <property type="entry name" value="Pyruvate-ferredoxin oxidoreductase, PFOR, domain III"/>
    <property type="match status" value="1"/>
</dbReference>
<sequence length="179" mass="18711">MARIDIRLSGSGGQGMITSGAILGIAAVYDGKNAVQTKSYGPEARGGAARAEVVISEEEINYVKVIDADILVALTQEAADKFSSAVKEGGIVIIDELMVKNPPEGNFKVYTLPIIKTAAEKVGKSLVANIVTLGALNEISNIVSFESLEKAVLSKVPKGTEELNKKALAAGREIAKAVL</sequence>
<dbReference type="GO" id="GO:0016625">
    <property type="term" value="F:oxidoreductase activity, acting on the aldehyde or oxo group of donors, iron-sulfur protein as acceptor"/>
    <property type="evidence" value="ECO:0007669"/>
    <property type="project" value="InterPro"/>
</dbReference>
<dbReference type="PANTHER" id="PTHR42730:SF1">
    <property type="entry name" value="2-OXOGLUTARATE SYNTHASE SUBUNIT KORC"/>
    <property type="match status" value="1"/>
</dbReference>
<dbReference type="RefSeq" id="WP_149266259.1">
    <property type="nucleotide sequence ID" value="NZ_VFJB01000005.1"/>
</dbReference>
<dbReference type="Gene3D" id="3.40.920.10">
    <property type="entry name" value="Pyruvate-ferredoxin oxidoreductase, PFOR, domain III"/>
    <property type="match status" value="1"/>
</dbReference>
<dbReference type="Pfam" id="PF01558">
    <property type="entry name" value="POR"/>
    <property type="match status" value="1"/>
</dbReference>
<keyword evidence="4" id="KW-1185">Reference proteome</keyword>
<protein>
    <submittedName>
        <fullName evidence="3">2-oxoacid:ferredoxin oxidoreductase subunit gamma</fullName>
    </submittedName>
</protein>